<organism evidence="3 4">
    <name type="scientific">Paraherbaspirillum soli</name>
    <dbReference type="NCBI Taxonomy" id="631222"/>
    <lineage>
        <taxon>Bacteria</taxon>
        <taxon>Pseudomonadati</taxon>
        <taxon>Pseudomonadota</taxon>
        <taxon>Betaproteobacteria</taxon>
        <taxon>Burkholderiales</taxon>
        <taxon>Oxalobacteraceae</taxon>
        <taxon>Paraherbaspirillum</taxon>
    </lineage>
</organism>
<dbReference type="Gene3D" id="2.30.330.10">
    <property type="entry name" value="SpoA-like"/>
    <property type="match status" value="1"/>
</dbReference>
<keyword evidence="4" id="KW-1185">Reference proteome</keyword>
<dbReference type="SUPFAM" id="SSF101801">
    <property type="entry name" value="Surface presentation of antigens (SPOA)"/>
    <property type="match status" value="1"/>
</dbReference>
<dbReference type="InterPro" id="IPR001172">
    <property type="entry name" value="FliN_T3SS_HrcQb"/>
</dbReference>
<feature type="domain" description="Flagellar motor switch protein FliN-like C-terminal" evidence="2">
    <location>
        <begin position="287"/>
        <end position="355"/>
    </location>
</feature>
<accession>A0ABW0MAF8</accession>
<dbReference type="InterPro" id="IPR001543">
    <property type="entry name" value="FliN-like_C"/>
</dbReference>
<comment type="caution">
    <text evidence="3">The sequence shown here is derived from an EMBL/GenBank/DDBJ whole genome shotgun (WGS) entry which is preliminary data.</text>
</comment>
<dbReference type="PANTHER" id="PTHR30034">
    <property type="entry name" value="FLAGELLAR MOTOR SWITCH PROTEIN FLIM"/>
    <property type="match status" value="1"/>
</dbReference>
<name>A0ABW0MAF8_9BURK</name>
<evidence type="ECO:0000256" key="1">
    <source>
        <dbReference type="ARBA" id="ARBA00009226"/>
    </source>
</evidence>
<keyword evidence="3" id="KW-0282">Flagellum</keyword>
<dbReference type="Pfam" id="PF01052">
    <property type="entry name" value="FliMN_C"/>
    <property type="match status" value="1"/>
</dbReference>
<protein>
    <submittedName>
        <fullName evidence="3">FliM/FliN family flagellar motor switch protein</fullName>
    </submittedName>
</protein>
<reference evidence="4" key="1">
    <citation type="journal article" date="2019" name="Int. J. Syst. Evol. Microbiol.">
        <title>The Global Catalogue of Microorganisms (GCM) 10K type strain sequencing project: providing services to taxonomists for standard genome sequencing and annotation.</title>
        <authorList>
            <consortium name="The Broad Institute Genomics Platform"/>
            <consortium name="The Broad Institute Genome Sequencing Center for Infectious Disease"/>
            <person name="Wu L."/>
            <person name="Ma J."/>
        </authorList>
    </citation>
    <scope>NUCLEOTIDE SEQUENCE [LARGE SCALE GENOMIC DNA]</scope>
    <source>
        <strain evidence="4">JCM 17066</strain>
    </source>
</reference>
<dbReference type="PANTHER" id="PTHR30034:SF5">
    <property type="entry name" value="SECRETION SYSTEM APPARATUS PROTEIN SSAQ"/>
    <property type="match status" value="1"/>
</dbReference>
<evidence type="ECO:0000313" key="4">
    <source>
        <dbReference type="Proteomes" id="UP001596045"/>
    </source>
</evidence>
<evidence type="ECO:0000259" key="2">
    <source>
        <dbReference type="Pfam" id="PF01052"/>
    </source>
</evidence>
<sequence>MPDFFINTPDAGDAVAVAISAFASISPEQATLSRRIGRGRHIRQSSAEGDIALSLFLVANGESMTATTDALTLVGPYGSIQLTQGVRVMRALSGIDLGDAPVDGDAAQWLQAAVLGRLQATPFAAATQLMRGAQTTFSDGVALQLVVRSAQHAVISEIRAEAGAMLAWLSDGGWRNAPDAFDHWADLTLSWPVSLASHALEASALSGLQAGDVIVPATPRFLCGGEGDLGLGSVAARVQYLAPCSLQIITLEKKLEQTDYQQEFDQVSAGADLPPAATEDGGPYTTLDQVPVLLEFRMGQVSMTLGELRTLAAGNILQINGGSPESVAIVVAGRTLGRGELVEVGAQLGIRIVQWAGAC</sequence>
<comment type="similarity">
    <text evidence="1">Belongs to the FliN/MopA/SpaO family.</text>
</comment>
<dbReference type="InterPro" id="IPR036429">
    <property type="entry name" value="SpoA-like_sf"/>
</dbReference>
<gene>
    <name evidence="3" type="ORF">ACFPM8_08570</name>
</gene>
<dbReference type="RefSeq" id="WP_378997066.1">
    <property type="nucleotide sequence ID" value="NZ_JBHSMT010000013.1"/>
</dbReference>
<proteinExistence type="inferred from homology"/>
<dbReference type="PRINTS" id="PR00956">
    <property type="entry name" value="FLGMOTORFLIN"/>
</dbReference>
<keyword evidence="3" id="KW-0969">Cilium</keyword>
<evidence type="ECO:0000313" key="3">
    <source>
        <dbReference type="EMBL" id="MFC5474012.1"/>
    </source>
</evidence>
<keyword evidence="3" id="KW-0966">Cell projection</keyword>
<dbReference type="Proteomes" id="UP001596045">
    <property type="component" value="Unassembled WGS sequence"/>
</dbReference>
<dbReference type="EMBL" id="JBHSMT010000013">
    <property type="protein sequence ID" value="MFC5474012.1"/>
    <property type="molecule type" value="Genomic_DNA"/>
</dbReference>